<evidence type="ECO:0000256" key="10">
    <source>
        <dbReference type="ARBA" id="ARBA00023268"/>
    </source>
</evidence>
<evidence type="ECO:0000259" key="12">
    <source>
        <dbReference type="Pfam" id="PF13976"/>
    </source>
</evidence>
<dbReference type="InterPro" id="IPR013103">
    <property type="entry name" value="RVT_2"/>
</dbReference>
<feature type="domain" description="GAG-pre-integrase" evidence="12">
    <location>
        <begin position="21"/>
        <end position="91"/>
    </location>
</feature>
<organism evidence="13 14">
    <name type="scientific">Tanacetum coccineum</name>
    <dbReference type="NCBI Taxonomy" id="301880"/>
    <lineage>
        <taxon>Eukaryota</taxon>
        <taxon>Viridiplantae</taxon>
        <taxon>Streptophyta</taxon>
        <taxon>Embryophyta</taxon>
        <taxon>Tracheophyta</taxon>
        <taxon>Spermatophyta</taxon>
        <taxon>Magnoliopsida</taxon>
        <taxon>eudicotyledons</taxon>
        <taxon>Gunneridae</taxon>
        <taxon>Pentapetalae</taxon>
        <taxon>asterids</taxon>
        <taxon>campanulids</taxon>
        <taxon>Asterales</taxon>
        <taxon>Asteraceae</taxon>
        <taxon>Asteroideae</taxon>
        <taxon>Anthemideae</taxon>
        <taxon>Anthemidinae</taxon>
        <taxon>Tanacetum</taxon>
    </lineage>
</organism>
<keyword evidence="1" id="KW-0540">Nuclease</keyword>
<reference evidence="13" key="2">
    <citation type="submission" date="2022-01" db="EMBL/GenBank/DDBJ databases">
        <authorList>
            <person name="Yamashiro T."/>
            <person name="Shiraishi A."/>
            <person name="Satake H."/>
            <person name="Nakayama K."/>
        </authorList>
    </citation>
    <scope>NUCLEOTIDE SEQUENCE</scope>
</reference>
<dbReference type="InterPro" id="IPR025724">
    <property type="entry name" value="GAG-pre-integrase_dom"/>
</dbReference>
<keyword evidence="8" id="KW-0808">Transferase</keyword>
<evidence type="ECO:0000256" key="9">
    <source>
        <dbReference type="ARBA" id="ARBA00023172"/>
    </source>
</evidence>
<dbReference type="EMBL" id="BQNB010015504">
    <property type="protein sequence ID" value="GJT40795.1"/>
    <property type="molecule type" value="Genomic_DNA"/>
</dbReference>
<accession>A0ABQ5DP74</accession>
<dbReference type="SUPFAM" id="SSF56672">
    <property type="entry name" value="DNA/RNA polymerases"/>
    <property type="match status" value="1"/>
</dbReference>
<dbReference type="Pfam" id="PF07727">
    <property type="entry name" value="RVT_2"/>
    <property type="match status" value="2"/>
</dbReference>
<name>A0ABQ5DP74_9ASTR</name>
<keyword evidence="10" id="KW-0511">Multifunctional enzyme</keyword>
<evidence type="ECO:0000256" key="7">
    <source>
        <dbReference type="ARBA" id="ARBA00022918"/>
    </source>
</evidence>
<evidence type="ECO:0000256" key="8">
    <source>
        <dbReference type="ARBA" id="ARBA00022932"/>
    </source>
</evidence>
<evidence type="ECO:0000256" key="4">
    <source>
        <dbReference type="ARBA" id="ARBA00022801"/>
    </source>
</evidence>
<dbReference type="InterPro" id="IPR012337">
    <property type="entry name" value="RNaseH-like_sf"/>
</dbReference>
<dbReference type="PANTHER" id="PTHR42648">
    <property type="entry name" value="TRANSPOSASE, PUTATIVE-RELATED"/>
    <property type="match status" value="1"/>
</dbReference>
<comment type="caution">
    <text evidence="13">The sequence shown here is derived from an EMBL/GenBank/DDBJ whole genome shotgun (WGS) entry which is preliminary data.</text>
</comment>
<keyword evidence="8" id="KW-0239">DNA-directed DNA polymerase</keyword>
<keyword evidence="9" id="KW-0233">DNA recombination</keyword>
<keyword evidence="5" id="KW-0460">Magnesium</keyword>
<feature type="domain" description="Reverse transcriptase Ty1/copia-type" evidence="11">
    <location>
        <begin position="432"/>
        <end position="548"/>
    </location>
</feature>
<dbReference type="InterPro" id="IPR043502">
    <property type="entry name" value="DNA/RNA_pol_sf"/>
</dbReference>
<reference evidence="13" key="1">
    <citation type="journal article" date="2022" name="Int. J. Mol. Sci.">
        <title>Draft Genome of Tanacetum Coccineum: Genomic Comparison of Closely Related Tanacetum-Family Plants.</title>
        <authorList>
            <person name="Yamashiro T."/>
            <person name="Shiraishi A."/>
            <person name="Nakayama K."/>
            <person name="Satake H."/>
        </authorList>
    </citation>
    <scope>NUCLEOTIDE SEQUENCE</scope>
</reference>
<keyword evidence="3" id="KW-0255">Endonuclease</keyword>
<dbReference type="Pfam" id="PF13976">
    <property type="entry name" value="gag_pre-integrs"/>
    <property type="match status" value="1"/>
</dbReference>
<keyword evidence="14" id="KW-1185">Reference proteome</keyword>
<evidence type="ECO:0000259" key="11">
    <source>
        <dbReference type="Pfam" id="PF07727"/>
    </source>
</evidence>
<dbReference type="InterPro" id="IPR036397">
    <property type="entry name" value="RNaseH_sf"/>
</dbReference>
<evidence type="ECO:0000313" key="14">
    <source>
        <dbReference type="Proteomes" id="UP001151760"/>
    </source>
</evidence>
<dbReference type="Proteomes" id="UP001151760">
    <property type="component" value="Unassembled WGS sequence"/>
</dbReference>
<keyword evidence="2" id="KW-0479">Metal-binding</keyword>
<dbReference type="PANTHER" id="PTHR42648:SF11">
    <property type="entry name" value="TRANSPOSON TY4-P GAG-POL POLYPROTEIN"/>
    <property type="match status" value="1"/>
</dbReference>
<feature type="domain" description="Reverse transcriptase Ty1/copia-type" evidence="11">
    <location>
        <begin position="336"/>
        <end position="431"/>
    </location>
</feature>
<dbReference type="SUPFAM" id="SSF53098">
    <property type="entry name" value="Ribonuclease H-like"/>
    <property type="match status" value="1"/>
</dbReference>
<evidence type="ECO:0000256" key="1">
    <source>
        <dbReference type="ARBA" id="ARBA00022722"/>
    </source>
</evidence>
<keyword evidence="7" id="KW-0695">RNA-directed DNA polymerase</keyword>
<gene>
    <name evidence="13" type="ORF">Tco_0940660</name>
</gene>
<dbReference type="Gene3D" id="3.30.420.10">
    <property type="entry name" value="Ribonuclease H-like superfamily/Ribonuclease H"/>
    <property type="match status" value="1"/>
</dbReference>
<evidence type="ECO:0000256" key="5">
    <source>
        <dbReference type="ARBA" id="ARBA00022842"/>
    </source>
</evidence>
<evidence type="ECO:0000313" key="13">
    <source>
        <dbReference type="EMBL" id="GJT40795.1"/>
    </source>
</evidence>
<keyword evidence="8" id="KW-0548">Nucleotidyltransferase</keyword>
<protein>
    <submittedName>
        <fullName evidence="13">Retrovirus-related pol polyprotein from transposon TNT 1-94</fullName>
    </submittedName>
</protein>
<evidence type="ECO:0000256" key="6">
    <source>
        <dbReference type="ARBA" id="ARBA00022908"/>
    </source>
</evidence>
<keyword evidence="4" id="KW-0378">Hydrolase</keyword>
<keyword evidence="6" id="KW-0229">DNA integration</keyword>
<dbReference type="InterPro" id="IPR039537">
    <property type="entry name" value="Retrotran_Ty1/copia-like"/>
</dbReference>
<evidence type="ECO:0000256" key="2">
    <source>
        <dbReference type="ARBA" id="ARBA00022723"/>
    </source>
</evidence>
<proteinExistence type="predicted"/>
<evidence type="ECO:0000256" key="3">
    <source>
        <dbReference type="ARBA" id="ARBA00022759"/>
    </source>
</evidence>
<sequence>MCFVRDLQGNNLLTGNHGSDLYTIELQESSSPTPICFMAKASSNQAGLWHRRLSHLSFDTVNLLSNKNIVNGLPQIKFVKDHLCSSCELGKAKRSTFKLKTTPSSKGRLHLLHIDLCGPMRVESINGKKYILVIVDDYSRYTWTHFLRSKYETPEVLIDFLKMIQRGLQDQMDHTLVEVARTMLSVAKLSLFFWAEAIAAASFTQNRSLIIPRHEHTHTTSSTRENSIRIFFTSSVANVTFLMFDEYFTGENEVVTKPSDVSNKIHAEEDNNIQAEDAVFDAYEFLNPFATPVTEVSESSLRQIDPSNMHEFYQRHPSEYHWTKNHPLEQFDRLSVWELVDKPFGKTVIGLKWLWKNKKDEESIVIRNKARLVAKGYHQEEGIDFEESFAPVARLEAVRIFIADATYKSFPIFQMDVKMDFLNVPLKEKVYAPRAWYNELSKFLVSKGFTKGIIDPTMFTIRYEDDILLVQIYIDDIIFGSTNPKLSNKFEKLMHSRFEMSMMGELKFFLGLQIHQSLKGIFINQAKYALDILKKHGMENCDSISTPLTTKPKLDVPVDQMKYHSMIGSLMYLTSSIPDLDSCFEPIAFSDADHTGCLDMCKSTSDRIQFLVIMEYFVNISKRRAFWSLNEDILNIIILKTNTPYPSMNIRRIRACTHQRPQWNKAQYAVSRRSQYAVSKI</sequence>